<gene>
    <name evidence="2" type="ORF">YC6258_01170</name>
</gene>
<accession>A0A0C5VIQ3</accession>
<evidence type="ECO:0000256" key="1">
    <source>
        <dbReference type="SAM" id="Phobius"/>
    </source>
</evidence>
<keyword evidence="1" id="KW-0472">Membrane</keyword>
<keyword evidence="3" id="KW-1185">Reference proteome</keyword>
<evidence type="ECO:0000313" key="3">
    <source>
        <dbReference type="Proteomes" id="UP000032266"/>
    </source>
</evidence>
<feature type="transmembrane region" description="Helical" evidence="1">
    <location>
        <begin position="12"/>
        <end position="32"/>
    </location>
</feature>
<keyword evidence="1" id="KW-1133">Transmembrane helix</keyword>
<protein>
    <submittedName>
        <fullName evidence="2">Uncharacterized protein</fullName>
    </submittedName>
</protein>
<dbReference type="Proteomes" id="UP000032266">
    <property type="component" value="Chromosome"/>
</dbReference>
<dbReference type="HOGENOM" id="CLU_3136224_0_0_6"/>
<organism evidence="2 3">
    <name type="scientific">Gynuella sunshinyii YC6258</name>
    <dbReference type="NCBI Taxonomy" id="1445510"/>
    <lineage>
        <taxon>Bacteria</taxon>
        <taxon>Pseudomonadati</taxon>
        <taxon>Pseudomonadota</taxon>
        <taxon>Gammaproteobacteria</taxon>
        <taxon>Oceanospirillales</taxon>
        <taxon>Saccharospirillaceae</taxon>
        <taxon>Gynuella</taxon>
    </lineage>
</organism>
<reference evidence="2 3" key="1">
    <citation type="submission" date="2014-01" db="EMBL/GenBank/DDBJ databases">
        <title>Full genme sequencing of cellulolytic bacterium Gynuella sunshinyii YC6258T gen. nov., sp. nov.</title>
        <authorList>
            <person name="Khan H."/>
            <person name="Chung E.J."/>
            <person name="Chung Y.R."/>
        </authorList>
    </citation>
    <scope>NUCLEOTIDE SEQUENCE [LARGE SCALE GENOMIC DNA]</scope>
    <source>
        <strain evidence="2 3">YC6258</strain>
    </source>
</reference>
<evidence type="ECO:0000313" key="2">
    <source>
        <dbReference type="EMBL" id="AJQ93218.1"/>
    </source>
</evidence>
<name>A0A0C5VIQ3_9GAMM</name>
<keyword evidence="1" id="KW-0812">Transmembrane</keyword>
<dbReference type="EMBL" id="CP007142">
    <property type="protein sequence ID" value="AJQ93218.1"/>
    <property type="molecule type" value="Genomic_DNA"/>
</dbReference>
<proteinExistence type="predicted"/>
<sequence>MSYLGTWKRYSSLINDAINIILTAFIDVFLMIKTHHSEIKNTLDNGHPQ</sequence>
<dbReference type="AlphaFoldDB" id="A0A0C5VIQ3"/>
<dbReference type="KEGG" id="gsn:YC6258_01170"/>